<feature type="compositionally biased region" description="Polar residues" evidence="1">
    <location>
        <begin position="22"/>
        <end position="34"/>
    </location>
</feature>
<dbReference type="AlphaFoldDB" id="A0A9N9Y6M0"/>
<feature type="region of interest" description="Disordered" evidence="1">
    <location>
        <begin position="1"/>
        <end position="34"/>
    </location>
</feature>
<evidence type="ECO:0000313" key="2">
    <source>
        <dbReference type="EMBL" id="CAG9989807.1"/>
    </source>
</evidence>
<feature type="region of interest" description="Disordered" evidence="1">
    <location>
        <begin position="49"/>
        <end position="83"/>
    </location>
</feature>
<accession>A0A9N9Y6M0</accession>
<gene>
    <name evidence="2" type="ORF">CBYS24578_00005454</name>
</gene>
<dbReference type="Proteomes" id="UP000754883">
    <property type="component" value="Unassembled WGS sequence"/>
</dbReference>
<proteinExistence type="predicted"/>
<protein>
    <submittedName>
        <fullName evidence="2">Uncharacterized protein</fullName>
    </submittedName>
</protein>
<comment type="caution">
    <text evidence="2">The sequence shown here is derived from an EMBL/GenBank/DDBJ whole genome shotgun (WGS) entry which is preliminary data.</text>
</comment>
<evidence type="ECO:0000313" key="3">
    <source>
        <dbReference type="Proteomes" id="UP000754883"/>
    </source>
</evidence>
<keyword evidence="3" id="KW-1185">Reference proteome</keyword>
<name>A0A9N9Y6M0_9HYPO</name>
<organism evidence="2 3">
    <name type="scientific">Clonostachys byssicola</name>
    <dbReference type="NCBI Taxonomy" id="160290"/>
    <lineage>
        <taxon>Eukaryota</taxon>
        <taxon>Fungi</taxon>
        <taxon>Dikarya</taxon>
        <taxon>Ascomycota</taxon>
        <taxon>Pezizomycotina</taxon>
        <taxon>Sordariomycetes</taxon>
        <taxon>Hypocreomycetidae</taxon>
        <taxon>Hypocreales</taxon>
        <taxon>Bionectriaceae</taxon>
        <taxon>Clonostachys</taxon>
    </lineage>
</organism>
<reference evidence="3" key="1">
    <citation type="submission" date="2019-06" db="EMBL/GenBank/DDBJ databases">
        <authorList>
            <person name="Broberg M."/>
        </authorList>
    </citation>
    <scope>NUCLEOTIDE SEQUENCE [LARGE SCALE GENOMIC DNA]</scope>
</reference>
<evidence type="ECO:0000256" key="1">
    <source>
        <dbReference type="SAM" id="MobiDB-lite"/>
    </source>
</evidence>
<feature type="compositionally biased region" description="Polar residues" evidence="1">
    <location>
        <begin position="1"/>
        <end position="14"/>
    </location>
</feature>
<sequence length="83" mass="8840">MALSQRLGQASTTGRAPLQIGQRPSTYSQSDQSSQLTAGFLASHGSGCQIRNPVMSEKSKHVESMQAGRQRGAPQLVGPPQYI</sequence>
<dbReference type="EMBL" id="CABFNO020001467">
    <property type="protein sequence ID" value="CAG9989807.1"/>
    <property type="molecule type" value="Genomic_DNA"/>
</dbReference>
<reference evidence="2 3" key="2">
    <citation type="submission" date="2021-10" db="EMBL/GenBank/DDBJ databases">
        <authorList>
            <person name="Piombo E."/>
        </authorList>
    </citation>
    <scope>NUCLEOTIDE SEQUENCE [LARGE SCALE GENOMIC DNA]</scope>
</reference>